<feature type="domain" description="Nucleoside phosphorylase" evidence="3">
    <location>
        <begin position="17"/>
        <end position="153"/>
    </location>
</feature>
<dbReference type="InterPro" id="IPR000845">
    <property type="entry name" value="Nucleoside_phosphorylase_d"/>
</dbReference>
<gene>
    <name evidence="5" type="ORF">FOXYS1_1686</name>
</gene>
<evidence type="ECO:0000313" key="5">
    <source>
        <dbReference type="EMBL" id="KAF5267437.1"/>
    </source>
</evidence>
<dbReference type="SUPFAM" id="SSF53167">
    <property type="entry name" value="Purine and uridine phosphorylases"/>
    <property type="match status" value="1"/>
</dbReference>
<organism evidence="5 6">
    <name type="scientific">Fusarium oxysporum</name>
    <name type="common">Fusarium vascular wilt</name>
    <dbReference type="NCBI Taxonomy" id="5507"/>
    <lineage>
        <taxon>Eukaryota</taxon>
        <taxon>Fungi</taxon>
        <taxon>Dikarya</taxon>
        <taxon>Ascomycota</taxon>
        <taxon>Pezizomycotina</taxon>
        <taxon>Sordariomycetes</taxon>
        <taxon>Hypocreomycetidae</taxon>
        <taxon>Hypocreales</taxon>
        <taxon>Nectriaceae</taxon>
        <taxon>Fusarium</taxon>
        <taxon>Fusarium oxysporum species complex</taxon>
    </lineage>
</organism>
<dbReference type="Proteomes" id="UP000558688">
    <property type="component" value="Unassembled WGS sequence"/>
</dbReference>
<evidence type="ECO:0000256" key="2">
    <source>
        <dbReference type="SAM" id="MobiDB-lite"/>
    </source>
</evidence>
<evidence type="ECO:0000313" key="6">
    <source>
        <dbReference type="Proteomes" id="UP000558688"/>
    </source>
</evidence>
<dbReference type="InterPro" id="IPR056884">
    <property type="entry name" value="NPHP3-like_N"/>
</dbReference>
<evidence type="ECO:0000256" key="1">
    <source>
        <dbReference type="ARBA" id="ARBA00022737"/>
    </source>
</evidence>
<protein>
    <recommendedName>
        <fullName evidence="7">Nucleoside phosphorylase domain-containing protein</fullName>
    </recommendedName>
</protein>
<dbReference type="InterPro" id="IPR035994">
    <property type="entry name" value="Nucleoside_phosphorylase_sf"/>
</dbReference>
<dbReference type="CDD" id="cd00267">
    <property type="entry name" value="ABC_ATPase"/>
    <property type="match status" value="1"/>
</dbReference>
<feature type="region of interest" description="Disordered" evidence="2">
    <location>
        <begin position="412"/>
        <end position="493"/>
    </location>
</feature>
<evidence type="ECO:0000259" key="4">
    <source>
        <dbReference type="Pfam" id="PF24883"/>
    </source>
</evidence>
<feature type="compositionally biased region" description="Low complexity" evidence="2">
    <location>
        <begin position="464"/>
        <end position="473"/>
    </location>
</feature>
<dbReference type="GO" id="GO:0009116">
    <property type="term" value="P:nucleoside metabolic process"/>
    <property type="evidence" value="ECO:0007669"/>
    <property type="project" value="InterPro"/>
</dbReference>
<feature type="compositionally biased region" description="Acidic residues" evidence="2">
    <location>
        <begin position="474"/>
        <end position="487"/>
    </location>
</feature>
<dbReference type="PANTHER" id="PTHR46082">
    <property type="entry name" value="ATP/GTP-BINDING PROTEIN-RELATED"/>
    <property type="match status" value="1"/>
</dbReference>
<reference evidence="5" key="1">
    <citation type="submission" date="2020-02" db="EMBL/GenBank/DDBJ databases">
        <title>Identification and distribution of gene clusters putatively required for synthesis of sphingolipid metabolism inhibitors in phylogenetically diverse species of the filamentous fungus Fusarium.</title>
        <authorList>
            <person name="Kim H.-S."/>
            <person name="Busman M."/>
            <person name="Brown D.W."/>
            <person name="Divon H."/>
            <person name="Uhlig S."/>
            <person name="Proctor R.H."/>
        </authorList>
    </citation>
    <scope>NUCLEOTIDE SEQUENCE [LARGE SCALE GENOMIC DNA]</scope>
    <source>
        <strain evidence="5">NRRL 39464</strain>
    </source>
</reference>
<dbReference type="EMBL" id="JAAFOW010000252">
    <property type="protein sequence ID" value="KAF5267437.1"/>
    <property type="molecule type" value="Genomic_DNA"/>
</dbReference>
<dbReference type="Pfam" id="PF24883">
    <property type="entry name" value="NPHP3_N"/>
    <property type="match status" value="1"/>
</dbReference>
<feature type="domain" description="Nephrocystin 3-like N-terminal" evidence="4">
    <location>
        <begin position="498"/>
        <end position="643"/>
    </location>
</feature>
<dbReference type="InterPro" id="IPR053137">
    <property type="entry name" value="NLR-like"/>
</dbReference>
<name>A0A8H5AMK0_FUSOX</name>
<comment type="caution">
    <text evidence="5">The sequence shown here is derived from an EMBL/GenBank/DDBJ whole genome shotgun (WGS) entry which is preliminary data.</text>
</comment>
<sequence length="1510" mass="171134">MPQKQPLRPKSRDEFGIAILCALTLEADAVLTLFDRHWDEDGSHSYGKARGDPNAYSTGVIGQHNVVLAHLPGMGKITAGQIASFCRMSYVNVSLALVVGICGGAPFYGKAREEILLGDVIISTGVVQYDYGSRYPDMFKEKDTLDDAPGRPGLELRSLLSKLKTKREHGKLQTATQNYLQQASNETTKSAGRPKGLYDNLFPAEYRHKHQEPSRCSICADWKGKSDPVCDVALGSTCEKLGCDIQQRLFRRRLGEVKEGNEKERIDSNNETPFPRIHFGKFASGDMVIKSGEFRDQLTTSKGAIGFEMESVGVWEIFPSVVIKGVSDYADSHKNDDWQDYAAASAAACTKAFLKYWDSTKEEMELEKEKQKLRETIIKSLHFPEINERKNDLTPPAPTTFQWVLQARSGDSVLESEECSDQEDREAQNQDQGKLPKDALFGKSYRTQKEDSSGVFKPADDRSQSSYDGSLDSGDFDSDDDDNDDELFPSSPSDVKWDSFTDWLVSDQQIYWISGNPGSGKSTLMKYLSENRKTSKYLTKWRKGTVILSHFFWRPGTRMQQSFKGLLFHDMSMKAQRLSTSDWSQQELSKILLDYCKHSSQPICLFVDGLDETLQGQDAFNTVQFLKSLTSSKASVKTCVSSRPERLFRLHFDTCPSLKMHELTLFDIARYSKDAMVKSTLLKPRGAKLSDLAFHISMVSDGIFLWAVLVTQSLIRGINNGDSSEQTWERLLLMPQDLMDLYHDILSRSSPDRPIYKKDISLILNLLFLAAPSEAEGGTWPITPFMLMMATNSHLLERYVDRGDTIKEHKLRSKVKSMKDILEAAFAGLVVVKCDRHSHQKSDIIEKVAFPHRSARDFLLDTVEGRNLWQLCDIPQEELLVRYFKSLIADGRLCTENPDSKFSRGVDIRDLLSNMFKWEQKYSCPQDVIASLLELARVCFLRGYPKHRWGHRPELKPRCAKFQFLSHAVCGGSLRYVRGILDEQGATAPEDMYRLLFSLCNPGTFDIRAMKLIEYILEQGYSPNWSTVNTPTTTGHQLVASPWFRFLINLLDAPWSFFPDKPEPERGRLILETIQMFLKSGASLESIFPVVVRVTGIKEPSMRINLANYLTFPPGALLEQYMVFECLTDAGLKYSQSRDATLNKLKATGWKVALGADMARGTFRAMIAVIHPCRVTGVCNSEQIYAVFSNYLTASYKLLLGPIIPTLNRWRDNLDLITKSTGYVMTATDEVKGAFNEVEPTLSGYYDSICNWLNYCGNDRPNVKRFMTNVQTVITLSDKLSTARQIFSFNTKASNLLGDVNKLRSNWAYIPPANEMISRIRNNEIKVAKDVFKFMPVVNGMSTTSKKVANELAPLKSFATEYLADSKALHELITSMLAIDWEKVNQAEFDNGDQSGYYVRNGLISIQDNIEKELAEAVKVYFWLIRATDSQLKDFTLTNGRWKMAYGTVAYQRWSTIDIDMPCTKMTSKTEKKDSLTKTSNQYRTYWKCHFGPHTSQYQAVHIPYVRVYE</sequence>
<accession>A0A8H5AMK0</accession>
<evidence type="ECO:0000259" key="3">
    <source>
        <dbReference type="Pfam" id="PF01048"/>
    </source>
</evidence>
<dbReference type="Gene3D" id="3.40.50.300">
    <property type="entry name" value="P-loop containing nucleotide triphosphate hydrolases"/>
    <property type="match status" value="1"/>
</dbReference>
<feature type="compositionally biased region" description="Acidic residues" evidence="2">
    <location>
        <begin position="414"/>
        <end position="424"/>
    </location>
</feature>
<dbReference type="Pfam" id="PF01048">
    <property type="entry name" value="PNP_UDP_1"/>
    <property type="match status" value="1"/>
</dbReference>
<dbReference type="GO" id="GO:0003824">
    <property type="term" value="F:catalytic activity"/>
    <property type="evidence" value="ECO:0007669"/>
    <property type="project" value="InterPro"/>
</dbReference>
<keyword evidence="1" id="KW-0677">Repeat</keyword>
<feature type="compositionally biased region" description="Basic and acidic residues" evidence="2">
    <location>
        <begin position="447"/>
        <end position="463"/>
    </location>
</feature>
<dbReference type="SUPFAM" id="SSF52540">
    <property type="entry name" value="P-loop containing nucleoside triphosphate hydrolases"/>
    <property type="match status" value="1"/>
</dbReference>
<proteinExistence type="predicted"/>
<evidence type="ECO:0008006" key="7">
    <source>
        <dbReference type="Google" id="ProtNLM"/>
    </source>
</evidence>
<dbReference type="Gene3D" id="3.40.50.1580">
    <property type="entry name" value="Nucleoside phosphorylase domain"/>
    <property type="match status" value="1"/>
</dbReference>
<dbReference type="InterPro" id="IPR027417">
    <property type="entry name" value="P-loop_NTPase"/>
</dbReference>
<dbReference type="PANTHER" id="PTHR46082:SF6">
    <property type="entry name" value="AAA+ ATPASE DOMAIN-CONTAINING PROTEIN-RELATED"/>
    <property type="match status" value="1"/>
</dbReference>